<feature type="region of interest" description="Disordered" evidence="1">
    <location>
        <begin position="73"/>
        <end position="92"/>
    </location>
</feature>
<dbReference type="HOGENOM" id="CLU_1921136_0_0_1"/>
<reference evidence="2" key="2">
    <citation type="submission" date="2015-06" db="UniProtKB">
        <authorList>
            <consortium name="EnsemblProtists"/>
        </authorList>
    </citation>
    <scope>IDENTIFICATION</scope>
    <source>
        <strain evidence="2">Emoy2</strain>
    </source>
</reference>
<reference evidence="3" key="1">
    <citation type="journal article" date="2010" name="Science">
        <title>Signatures of adaptation to obligate biotrophy in the Hyaloperonospora arabidopsidis genome.</title>
        <authorList>
            <person name="Baxter L."/>
            <person name="Tripathy S."/>
            <person name="Ishaque N."/>
            <person name="Boot N."/>
            <person name="Cabral A."/>
            <person name="Kemen E."/>
            <person name="Thines M."/>
            <person name="Ah-Fong A."/>
            <person name="Anderson R."/>
            <person name="Badejoko W."/>
            <person name="Bittner-Eddy P."/>
            <person name="Boore J.L."/>
            <person name="Chibucos M.C."/>
            <person name="Coates M."/>
            <person name="Dehal P."/>
            <person name="Delehaunty K."/>
            <person name="Dong S."/>
            <person name="Downton P."/>
            <person name="Dumas B."/>
            <person name="Fabro G."/>
            <person name="Fronick C."/>
            <person name="Fuerstenberg S.I."/>
            <person name="Fulton L."/>
            <person name="Gaulin E."/>
            <person name="Govers F."/>
            <person name="Hughes L."/>
            <person name="Humphray S."/>
            <person name="Jiang R.H."/>
            <person name="Judelson H."/>
            <person name="Kamoun S."/>
            <person name="Kyung K."/>
            <person name="Meijer H."/>
            <person name="Minx P."/>
            <person name="Morris P."/>
            <person name="Nelson J."/>
            <person name="Phuntumart V."/>
            <person name="Qutob D."/>
            <person name="Rehmany A."/>
            <person name="Rougon-Cardoso A."/>
            <person name="Ryden P."/>
            <person name="Torto-Alalibo T."/>
            <person name="Studholme D."/>
            <person name="Wang Y."/>
            <person name="Win J."/>
            <person name="Wood J."/>
            <person name="Clifton S.W."/>
            <person name="Rogers J."/>
            <person name="Van den Ackerveken G."/>
            <person name="Jones J.D."/>
            <person name="McDowell J.M."/>
            <person name="Beynon J."/>
            <person name="Tyler B.M."/>
        </authorList>
    </citation>
    <scope>NUCLEOTIDE SEQUENCE [LARGE SCALE GENOMIC DNA]</scope>
    <source>
        <strain evidence="3">Emoy2</strain>
    </source>
</reference>
<dbReference type="EMBL" id="JH598343">
    <property type="status" value="NOT_ANNOTATED_CDS"/>
    <property type="molecule type" value="Genomic_DNA"/>
</dbReference>
<protein>
    <submittedName>
        <fullName evidence="2">Uncharacterized protein</fullName>
    </submittedName>
</protein>
<accession>M4BK18</accession>
<proteinExistence type="predicted"/>
<dbReference type="VEuPathDB" id="FungiDB:HpaG806750"/>
<evidence type="ECO:0000313" key="2">
    <source>
        <dbReference type="EnsemblProtists" id="HpaP806750"/>
    </source>
</evidence>
<evidence type="ECO:0000313" key="3">
    <source>
        <dbReference type="Proteomes" id="UP000011713"/>
    </source>
</evidence>
<name>M4BK18_HYAAE</name>
<keyword evidence="3" id="KW-1185">Reference proteome</keyword>
<feature type="compositionally biased region" description="Basic and acidic residues" evidence="1">
    <location>
        <begin position="73"/>
        <end position="86"/>
    </location>
</feature>
<dbReference type="Proteomes" id="UP000011713">
    <property type="component" value="Unassembled WGS sequence"/>
</dbReference>
<dbReference type="AlphaFoldDB" id="M4BK18"/>
<evidence type="ECO:0000256" key="1">
    <source>
        <dbReference type="SAM" id="MobiDB-lite"/>
    </source>
</evidence>
<organism evidence="2 3">
    <name type="scientific">Hyaloperonospora arabidopsidis (strain Emoy2)</name>
    <name type="common">Downy mildew agent</name>
    <name type="synonym">Peronospora arabidopsidis</name>
    <dbReference type="NCBI Taxonomy" id="559515"/>
    <lineage>
        <taxon>Eukaryota</taxon>
        <taxon>Sar</taxon>
        <taxon>Stramenopiles</taxon>
        <taxon>Oomycota</taxon>
        <taxon>Peronosporomycetes</taxon>
        <taxon>Peronosporales</taxon>
        <taxon>Peronosporaceae</taxon>
        <taxon>Hyaloperonospora</taxon>
    </lineage>
</organism>
<dbReference type="EnsemblProtists" id="HpaT806750">
    <property type="protein sequence ID" value="HpaP806750"/>
    <property type="gene ID" value="HpaG806750"/>
</dbReference>
<sequence length="132" mass="14654">MEIELAWVNNVDIESESITPLKNGSSNPMQWARSTPNRPAEVLLVDITFARKVVCVIDESEARVRVNRRESIHDRGTNQDQDHVDRVAGISTPRGTLGSSGCISLITRWSKIPPSWPETYTSIDNATDHNGA</sequence>
<dbReference type="InParanoid" id="M4BK18"/>